<dbReference type="OrthoDB" id="8128823at2"/>
<protein>
    <submittedName>
        <fullName evidence="1">Uncharacterized protein</fullName>
    </submittedName>
</protein>
<proteinExistence type="predicted"/>
<organism evidence="1 2">
    <name type="scientific">Bradyrhizobium erythrophlei</name>
    <dbReference type="NCBI Taxonomy" id="1437360"/>
    <lineage>
        <taxon>Bacteria</taxon>
        <taxon>Pseudomonadati</taxon>
        <taxon>Pseudomonadota</taxon>
        <taxon>Alphaproteobacteria</taxon>
        <taxon>Hyphomicrobiales</taxon>
        <taxon>Nitrobacteraceae</taxon>
        <taxon>Bradyrhizobium</taxon>
    </lineage>
</organism>
<evidence type="ECO:0000313" key="2">
    <source>
        <dbReference type="Proteomes" id="UP000198992"/>
    </source>
</evidence>
<gene>
    <name evidence="1" type="ORF">SAMN05444164_2004</name>
</gene>
<evidence type="ECO:0000313" key="1">
    <source>
        <dbReference type="EMBL" id="SEC50550.1"/>
    </source>
</evidence>
<reference evidence="1 2" key="1">
    <citation type="submission" date="2016-10" db="EMBL/GenBank/DDBJ databases">
        <authorList>
            <person name="de Groot N.N."/>
        </authorList>
    </citation>
    <scope>NUCLEOTIDE SEQUENCE [LARGE SCALE GENOMIC DNA]</scope>
    <source>
        <strain evidence="1 2">MT12</strain>
    </source>
</reference>
<dbReference type="Proteomes" id="UP000198992">
    <property type="component" value="Unassembled WGS sequence"/>
</dbReference>
<name>A0A1H4T2L1_9BRAD</name>
<dbReference type="AlphaFoldDB" id="A0A1H4T2L1"/>
<accession>A0A1H4T2L1</accession>
<dbReference type="EMBL" id="FNTH01000001">
    <property type="protein sequence ID" value="SEC50550.1"/>
    <property type="molecule type" value="Genomic_DNA"/>
</dbReference>
<sequence length="67" mass="7895">MQQRRRYQPEAEPLYNRLADEAERLRKQARGTPPGIERERLIRRARQIETASHISEWLSSPGLRAPT</sequence>